<evidence type="ECO:0000313" key="1">
    <source>
        <dbReference type="EMBL" id="GAF74724.1"/>
    </source>
</evidence>
<feature type="non-terminal residue" evidence="1">
    <location>
        <position position="1"/>
    </location>
</feature>
<accession>X0S0Z3</accession>
<sequence>DEFGRRMVNVLTENREDYYQSVAKHIRRHLEVFGVRKESL</sequence>
<dbReference type="EMBL" id="BARS01001662">
    <property type="protein sequence ID" value="GAF74724.1"/>
    <property type="molecule type" value="Genomic_DNA"/>
</dbReference>
<comment type="caution">
    <text evidence="1">The sequence shown here is derived from an EMBL/GenBank/DDBJ whole genome shotgun (WGS) entry which is preliminary data.</text>
</comment>
<name>X0S0Z3_9ZZZZ</name>
<protein>
    <submittedName>
        <fullName evidence="1">Uncharacterized protein</fullName>
    </submittedName>
</protein>
<proteinExistence type="predicted"/>
<dbReference type="AlphaFoldDB" id="X0S0Z3"/>
<organism evidence="1">
    <name type="scientific">marine sediment metagenome</name>
    <dbReference type="NCBI Taxonomy" id="412755"/>
    <lineage>
        <taxon>unclassified sequences</taxon>
        <taxon>metagenomes</taxon>
        <taxon>ecological metagenomes</taxon>
    </lineage>
</organism>
<gene>
    <name evidence="1" type="ORF">S01H1_03127</name>
</gene>
<reference evidence="1" key="1">
    <citation type="journal article" date="2014" name="Front. Microbiol.">
        <title>High frequency of phylogenetically diverse reductive dehalogenase-homologous genes in deep subseafloor sedimentary metagenomes.</title>
        <authorList>
            <person name="Kawai M."/>
            <person name="Futagami T."/>
            <person name="Toyoda A."/>
            <person name="Takaki Y."/>
            <person name="Nishi S."/>
            <person name="Hori S."/>
            <person name="Arai W."/>
            <person name="Tsubouchi T."/>
            <person name="Morono Y."/>
            <person name="Uchiyama I."/>
            <person name="Ito T."/>
            <person name="Fujiyama A."/>
            <person name="Inagaki F."/>
            <person name="Takami H."/>
        </authorList>
    </citation>
    <scope>NUCLEOTIDE SEQUENCE</scope>
    <source>
        <strain evidence="1">Expedition CK06-06</strain>
    </source>
</reference>